<dbReference type="AlphaFoldDB" id="B1X230"/>
<dbReference type="HOGENOM" id="CLU_1088681_0_0_3"/>
<dbReference type="eggNOG" id="ENOG5030QQT">
    <property type="taxonomic scope" value="Bacteria"/>
</dbReference>
<reference evidence="2 3" key="1">
    <citation type="journal article" date="2008" name="Proc. Natl. Acad. Sci. U.S.A.">
        <title>The genome of Cyanothece 51142, a unicellular diazotrophic cyanobacterium important in the marine nitrogen cycle.</title>
        <authorList>
            <person name="Welsh E.A."/>
            <person name="Liberton M."/>
            <person name="Stoeckel J."/>
            <person name="Loh T."/>
            <person name="Elvitigala T."/>
            <person name="Wang C."/>
            <person name="Wollam A."/>
            <person name="Fulton R.S."/>
            <person name="Clifton S.W."/>
            <person name="Jacobs J.M."/>
            <person name="Aurora R."/>
            <person name="Ghosh B.K."/>
            <person name="Sherman L.A."/>
            <person name="Smith R.D."/>
            <person name="Wilson R.K."/>
            <person name="Pakrasi H.B."/>
        </authorList>
    </citation>
    <scope>NUCLEOTIDE SEQUENCE [LARGE SCALE GENOMIC DNA]</scope>
    <source>
        <strain evidence="3">ATCC 51142 / BH68</strain>
    </source>
</reference>
<evidence type="ECO:0000313" key="2">
    <source>
        <dbReference type="EMBL" id="ACB54191.1"/>
    </source>
</evidence>
<name>B1X230_CROS5</name>
<dbReference type="Pfam" id="PF07589">
    <property type="entry name" value="PEP-CTERM"/>
    <property type="match status" value="1"/>
</dbReference>
<protein>
    <recommendedName>
        <fullName evidence="1">Ice-binding protein C-terminal domain-containing protein</fullName>
    </recommendedName>
</protein>
<organism evidence="2 3">
    <name type="scientific">Crocosphaera subtropica (strain ATCC 51142 / BH68)</name>
    <name type="common">Cyanothece sp. (strain ATCC 51142)</name>
    <dbReference type="NCBI Taxonomy" id="43989"/>
    <lineage>
        <taxon>Bacteria</taxon>
        <taxon>Bacillati</taxon>
        <taxon>Cyanobacteriota</taxon>
        <taxon>Cyanophyceae</taxon>
        <taxon>Oscillatoriophycideae</taxon>
        <taxon>Chroococcales</taxon>
        <taxon>Aphanothecaceae</taxon>
        <taxon>Crocosphaera</taxon>
        <taxon>Crocosphaera subtropica</taxon>
    </lineage>
</organism>
<evidence type="ECO:0000313" key="3">
    <source>
        <dbReference type="Proteomes" id="UP000001203"/>
    </source>
</evidence>
<evidence type="ECO:0000259" key="1">
    <source>
        <dbReference type="Pfam" id="PF07589"/>
    </source>
</evidence>
<dbReference type="NCBIfam" id="TIGR02595">
    <property type="entry name" value="PEP_CTERM"/>
    <property type="match status" value="1"/>
</dbReference>
<dbReference type="EMBL" id="CP000807">
    <property type="protein sequence ID" value="ACB54191.1"/>
    <property type="molecule type" value="Genomic_DNA"/>
</dbReference>
<accession>B1X230</accession>
<dbReference type="Proteomes" id="UP000001203">
    <property type="component" value="Chromosome linear"/>
</dbReference>
<sequence>MEIRTARMFIVPLFCGMTSAVCFDAEAYAGVLYSTSYEAPDYSVGALSGQEGWLNSFDIDPVVTSGFARTGSQSLEVRQAVGENPFGLTFRVGPYSTSAPMVSVKHSIYLDGTDGWTSPSTFLSPMALIGENGFVSQLAVRDGNRVEFGGEVAAIETDRWIDLKLVLDFQTQTSNAFVDGTFIGSEAFDNPATELVQVEIFHIFDNTTFNSPGPSSSFFIDDLSININSVPEPGTILGLLAICGLGFATKLKKQA</sequence>
<dbReference type="InterPro" id="IPR013424">
    <property type="entry name" value="Ice-binding_C"/>
</dbReference>
<dbReference type="OrthoDB" id="418145at2"/>
<feature type="domain" description="Ice-binding protein C-terminal" evidence="1">
    <location>
        <begin position="229"/>
        <end position="250"/>
    </location>
</feature>
<dbReference type="RefSeq" id="WP_009546398.1">
    <property type="nucleotide sequence ID" value="NC_010547.1"/>
</dbReference>
<proteinExistence type="predicted"/>
<dbReference type="STRING" id="43989.cce_4844"/>
<keyword evidence="3" id="KW-1185">Reference proteome</keyword>
<dbReference type="KEGG" id="cyt:cce_4844"/>
<gene>
    <name evidence="2" type="ordered locus">cce_4844</name>
</gene>